<evidence type="ECO:0000313" key="5">
    <source>
        <dbReference type="Proteomes" id="UP001165190"/>
    </source>
</evidence>
<dbReference type="SUPFAM" id="SSF57889">
    <property type="entry name" value="Cysteine-rich domain"/>
    <property type="match status" value="2"/>
</dbReference>
<proteinExistence type="predicted"/>
<evidence type="ECO:0000256" key="1">
    <source>
        <dbReference type="ARBA" id="ARBA00022737"/>
    </source>
</evidence>
<evidence type="ECO:0000256" key="2">
    <source>
        <dbReference type="SAM" id="Phobius"/>
    </source>
</evidence>
<name>A0A9W7JBT5_HIBTR</name>
<accession>A0A9W7JBT5</accession>
<dbReference type="Pfam" id="PF03107">
    <property type="entry name" value="C1_2"/>
    <property type="match status" value="2"/>
</dbReference>
<dbReference type="PANTHER" id="PTHR47841:SF7">
    <property type="entry name" value="CYSTEINE_HISTIDINE-RICH C1 DOMAIN PROTEIN"/>
    <property type="match status" value="1"/>
</dbReference>
<keyword evidence="2" id="KW-0812">Transmembrane</keyword>
<dbReference type="Proteomes" id="UP001165190">
    <property type="component" value="Unassembled WGS sequence"/>
</dbReference>
<feature type="domain" description="DC1" evidence="3">
    <location>
        <begin position="67"/>
        <end position="107"/>
    </location>
</feature>
<dbReference type="PANTHER" id="PTHR47841">
    <property type="entry name" value="DIACYLGLYCEROL KINASE THETA-LIKE-RELATED"/>
    <property type="match status" value="1"/>
</dbReference>
<keyword evidence="2" id="KW-0472">Membrane</keyword>
<gene>
    <name evidence="4" type="ORF">HRI_004837800</name>
</gene>
<dbReference type="InterPro" id="IPR046349">
    <property type="entry name" value="C1-like_sf"/>
</dbReference>
<protein>
    <recommendedName>
        <fullName evidence="3">DC1 domain-containing protein</fullName>
    </recommendedName>
</protein>
<organism evidence="4 5">
    <name type="scientific">Hibiscus trionum</name>
    <name type="common">Flower of an hour</name>
    <dbReference type="NCBI Taxonomy" id="183268"/>
    <lineage>
        <taxon>Eukaryota</taxon>
        <taxon>Viridiplantae</taxon>
        <taxon>Streptophyta</taxon>
        <taxon>Embryophyta</taxon>
        <taxon>Tracheophyta</taxon>
        <taxon>Spermatophyta</taxon>
        <taxon>Magnoliopsida</taxon>
        <taxon>eudicotyledons</taxon>
        <taxon>Gunneridae</taxon>
        <taxon>Pentapetalae</taxon>
        <taxon>rosids</taxon>
        <taxon>malvids</taxon>
        <taxon>Malvales</taxon>
        <taxon>Malvaceae</taxon>
        <taxon>Malvoideae</taxon>
        <taxon>Hibiscus</taxon>
    </lineage>
</organism>
<dbReference type="OrthoDB" id="1000943at2759"/>
<keyword evidence="5" id="KW-1185">Reference proteome</keyword>
<feature type="domain" description="DC1" evidence="3">
    <location>
        <begin position="13"/>
        <end position="56"/>
    </location>
</feature>
<reference evidence="4" key="1">
    <citation type="submission" date="2023-05" db="EMBL/GenBank/DDBJ databases">
        <title>Genome and transcriptome analyses reveal genes involved in the formation of fine ridges on petal epidermal cells in Hibiscus trionum.</title>
        <authorList>
            <person name="Koshimizu S."/>
            <person name="Masuda S."/>
            <person name="Ishii T."/>
            <person name="Shirasu K."/>
            <person name="Hoshino A."/>
            <person name="Arita M."/>
        </authorList>
    </citation>
    <scope>NUCLEOTIDE SEQUENCE</scope>
    <source>
        <strain evidence="4">Hamamatsu line</strain>
    </source>
</reference>
<dbReference type="AlphaFoldDB" id="A0A9W7JBT5"/>
<evidence type="ECO:0000259" key="3">
    <source>
        <dbReference type="Pfam" id="PF03107"/>
    </source>
</evidence>
<keyword evidence="1" id="KW-0677">Repeat</keyword>
<sequence>MTTLSKQTVQHFIHCCHPLTQVSADSEFLCRGCRTPGSGTRYRCEPCDLDLHEYCADCPMELSSFMDKHSLELVGYKPDHVCDLCDDPIEGLFYRCELCDFSVHPICTQLPEYTRHGMHEDHLLRLDISVPIGCMVCKDMCLSWRYRCEVCTTFHLHLDCTLAPPCEEETTMSKTKTRSLGTPAPPQPSACPPAFGAYNCSYGYGGIPPPPQYYAQPSFPPHVHGYGGIPPPPPPQYYAQPSFPPHVHGYGGIPPPATQYFAQPSFAPHVQSYGGIHPPPQYFAQPSFAPHAHGYGTPSTYHAQTSGSQVQGQGGKVRKRMYAIVRNLILGVVCNVIAGSVLLL</sequence>
<keyword evidence="2" id="KW-1133">Transmembrane helix</keyword>
<dbReference type="InterPro" id="IPR004146">
    <property type="entry name" value="DC1"/>
</dbReference>
<evidence type="ECO:0000313" key="4">
    <source>
        <dbReference type="EMBL" id="GMJ11686.1"/>
    </source>
</evidence>
<comment type="caution">
    <text evidence="4">The sequence shown here is derived from an EMBL/GenBank/DDBJ whole genome shotgun (WGS) entry which is preliminary data.</text>
</comment>
<feature type="transmembrane region" description="Helical" evidence="2">
    <location>
        <begin position="324"/>
        <end position="343"/>
    </location>
</feature>
<dbReference type="Gene3D" id="3.30.60.20">
    <property type="match status" value="1"/>
</dbReference>
<dbReference type="EMBL" id="BSYR01000061">
    <property type="protein sequence ID" value="GMJ11686.1"/>
    <property type="molecule type" value="Genomic_DNA"/>
</dbReference>